<dbReference type="SUPFAM" id="SSF52374">
    <property type="entry name" value="Nucleotidylyl transferase"/>
    <property type="match status" value="1"/>
</dbReference>
<dbReference type="InterPro" id="IPR033910">
    <property type="entry name" value="GluRS_core"/>
</dbReference>
<evidence type="ECO:0000313" key="10">
    <source>
        <dbReference type="Proteomes" id="UP000245609"/>
    </source>
</evidence>
<dbReference type="Proteomes" id="UP000245609">
    <property type="component" value="Unassembled WGS sequence"/>
</dbReference>
<comment type="similarity">
    <text evidence="7">Belongs to the class-I aminoacyl-tRNA synthetase family.</text>
</comment>
<dbReference type="InterPro" id="IPR049940">
    <property type="entry name" value="GluQ/Sye"/>
</dbReference>
<dbReference type="Pfam" id="PF00749">
    <property type="entry name" value="tRNA-synt_1c"/>
    <property type="match status" value="1"/>
</dbReference>
<dbReference type="InterPro" id="IPR014729">
    <property type="entry name" value="Rossmann-like_a/b/a_fold"/>
</dbReference>
<dbReference type="GO" id="GO:0005739">
    <property type="term" value="C:mitochondrion"/>
    <property type="evidence" value="ECO:0007669"/>
    <property type="project" value="TreeGrafter"/>
</dbReference>
<keyword evidence="7" id="KW-0648">Protein biosynthesis</keyword>
<dbReference type="GO" id="GO:0006424">
    <property type="term" value="P:glutamyl-tRNA aminoacylation"/>
    <property type="evidence" value="ECO:0007669"/>
    <property type="project" value="InterPro"/>
</dbReference>
<reference evidence="9 10" key="1">
    <citation type="journal article" date="2018" name="MBio">
        <title>Comparative Genomics Reveals the Core Gene Toolbox for the Fungus-Insect Symbiosis.</title>
        <authorList>
            <person name="Wang Y."/>
            <person name="Stata M."/>
            <person name="Wang W."/>
            <person name="Stajich J.E."/>
            <person name="White M.M."/>
            <person name="Moncalvo J.M."/>
        </authorList>
    </citation>
    <scope>NUCLEOTIDE SEQUENCE [LARGE SCALE GENOMIC DNA]</scope>
    <source>
        <strain evidence="9 10">SC-DP-2</strain>
    </source>
</reference>
<evidence type="ECO:0000256" key="5">
    <source>
        <dbReference type="ARBA" id="ARBA00023146"/>
    </source>
</evidence>
<dbReference type="InterPro" id="IPR004527">
    <property type="entry name" value="Glu-tRNA-ligase_bac/mito"/>
</dbReference>
<dbReference type="STRING" id="133381.A0A2T9Y8I3"/>
<dbReference type="Gene3D" id="3.40.50.620">
    <property type="entry name" value="HUPs"/>
    <property type="match status" value="1"/>
</dbReference>
<dbReference type="NCBIfam" id="TIGR00464">
    <property type="entry name" value="gltX_bact"/>
    <property type="match status" value="1"/>
</dbReference>
<dbReference type="AlphaFoldDB" id="A0A2T9Y8I3"/>
<dbReference type="GO" id="GO:0008270">
    <property type="term" value="F:zinc ion binding"/>
    <property type="evidence" value="ECO:0007669"/>
    <property type="project" value="InterPro"/>
</dbReference>
<accession>A0A2T9Y8I3</accession>
<sequence length="407" mass="46159">MSLNRSIILNFPKTQPCFSTQYLTSNKFRNSKPSNPSQKLDNVRVRFAPSPTGHLHLGGLRTAIFNVLFAKKHNGKFILRIEDTDSKRFVPGSVENILSTLEWAGIKVDEGINIGGDYGPYIQSERNHIYQEYANKLLKTLEQMKLKASGEGRIPVYDKRCSRLSPTQLNMLLNSEKKYTIRLKCPSDTLKFTDAVYGTVQMGVAQQDDAVLIKSDGTPTYHFAHPIDDHLMKISHVFRGEEWLPSTPKHLAIFKAFGWTPPVYVHLPLIFGQNHKKLSKRSGNTDVLSYKEKGYLPEALVNFLSFLGWAPKKHNGEVRSIDQLAKSLDDPEKLESISIDLQPVIQNHLGLKDKPLLETVKSALDLCRGQLTFINDLATVADYFFVQPDVVDPEKLKIIDRIAEWER</sequence>
<dbReference type="InterPro" id="IPR020058">
    <property type="entry name" value="Glu/Gln-tRNA-synth_Ib_cat-dom"/>
</dbReference>
<evidence type="ECO:0000256" key="3">
    <source>
        <dbReference type="ARBA" id="ARBA00022741"/>
    </source>
</evidence>
<protein>
    <recommendedName>
        <fullName evidence="1">glutamate--tRNA ligase</fullName>
        <ecNumber evidence="1">6.1.1.17</ecNumber>
    </recommendedName>
    <alternativeName>
        <fullName evidence="6">Glutamyl-tRNA synthetase</fullName>
    </alternativeName>
</protein>
<evidence type="ECO:0000256" key="7">
    <source>
        <dbReference type="RuleBase" id="RU363037"/>
    </source>
</evidence>
<dbReference type="InterPro" id="IPR000924">
    <property type="entry name" value="Glu/Gln-tRNA-synth"/>
</dbReference>
<comment type="caution">
    <text evidence="9">The sequence shown here is derived from an EMBL/GenBank/DDBJ whole genome shotgun (WGS) entry which is preliminary data.</text>
</comment>
<dbReference type="GO" id="GO:0005524">
    <property type="term" value="F:ATP binding"/>
    <property type="evidence" value="ECO:0007669"/>
    <property type="project" value="UniProtKB-KW"/>
</dbReference>
<keyword evidence="3 7" id="KW-0547">Nucleotide-binding</keyword>
<keyword evidence="2 7" id="KW-0436">Ligase</keyword>
<dbReference type="PANTHER" id="PTHR43311:SF2">
    <property type="entry name" value="GLUTAMATE--TRNA LIGASE, MITOCHONDRIAL-RELATED"/>
    <property type="match status" value="1"/>
</dbReference>
<dbReference type="EC" id="6.1.1.17" evidence="1"/>
<evidence type="ECO:0000256" key="6">
    <source>
        <dbReference type="ARBA" id="ARBA00030865"/>
    </source>
</evidence>
<proteinExistence type="inferred from homology"/>
<name>A0A2T9Y8I3_9FUNG</name>
<dbReference type="PROSITE" id="PS00178">
    <property type="entry name" value="AA_TRNA_LIGASE_I"/>
    <property type="match status" value="1"/>
</dbReference>
<organism evidence="9 10">
    <name type="scientific">Smittium megazygosporum</name>
    <dbReference type="NCBI Taxonomy" id="133381"/>
    <lineage>
        <taxon>Eukaryota</taxon>
        <taxon>Fungi</taxon>
        <taxon>Fungi incertae sedis</taxon>
        <taxon>Zoopagomycota</taxon>
        <taxon>Kickxellomycotina</taxon>
        <taxon>Harpellomycetes</taxon>
        <taxon>Harpellales</taxon>
        <taxon>Legeriomycetaceae</taxon>
        <taxon>Smittium</taxon>
    </lineage>
</organism>
<keyword evidence="5 7" id="KW-0030">Aminoacyl-tRNA synthetase</keyword>
<evidence type="ECO:0000313" key="9">
    <source>
        <dbReference type="EMBL" id="PVU88624.1"/>
    </source>
</evidence>
<keyword evidence="4 7" id="KW-0067">ATP-binding</keyword>
<dbReference type="PRINTS" id="PR00987">
    <property type="entry name" value="TRNASYNTHGLU"/>
</dbReference>
<evidence type="ECO:0000259" key="8">
    <source>
        <dbReference type="Pfam" id="PF00749"/>
    </source>
</evidence>
<dbReference type="CDD" id="cd00808">
    <property type="entry name" value="GluRS_core"/>
    <property type="match status" value="1"/>
</dbReference>
<evidence type="ECO:0000256" key="4">
    <source>
        <dbReference type="ARBA" id="ARBA00022840"/>
    </source>
</evidence>
<keyword evidence="10" id="KW-1185">Reference proteome</keyword>
<dbReference type="GO" id="GO:0004818">
    <property type="term" value="F:glutamate-tRNA ligase activity"/>
    <property type="evidence" value="ECO:0007669"/>
    <property type="project" value="UniProtKB-EC"/>
</dbReference>
<dbReference type="OrthoDB" id="428822at2759"/>
<feature type="domain" description="Glutamyl/glutaminyl-tRNA synthetase class Ib catalytic" evidence="8">
    <location>
        <begin position="42"/>
        <end position="318"/>
    </location>
</feature>
<gene>
    <name evidence="9" type="ORF">BB560_006354</name>
</gene>
<dbReference type="PANTHER" id="PTHR43311">
    <property type="entry name" value="GLUTAMATE--TRNA LIGASE"/>
    <property type="match status" value="1"/>
</dbReference>
<dbReference type="InterPro" id="IPR001412">
    <property type="entry name" value="aa-tRNA-synth_I_CS"/>
</dbReference>
<feature type="non-terminal residue" evidence="9">
    <location>
        <position position="407"/>
    </location>
</feature>
<dbReference type="EMBL" id="MBFS01003129">
    <property type="protein sequence ID" value="PVU88624.1"/>
    <property type="molecule type" value="Genomic_DNA"/>
</dbReference>
<evidence type="ECO:0000256" key="1">
    <source>
        <dbReference type="ARBA" id="ARBA00012835"/>
    </source>
</evidence>
<evidence type="ECO:0000256" key="2">
    <source>
        <dbReference type="ARBA" id="ARBA00022598"/>
    </source>
</evidence>